<evidence type="ECO:0000313" key="2">
    <source>
        <dbReference type="Proteomes" id="UP000638648"/>
    </source>
</evidence>
<accession>A0A927MW62</accession>
<gene>
    <name evidence="1" type="ORF">HEB94_004864</name>
</gene>
<comment type="caution">
    <text evidence="1">The sequence shown here is derived from an EMBL/GenBank/DDBJ whole genome shotgun (WGS) entry which is preliminary data.</text>
</comment>
<protein>
    <submittedName>
        <fullName evidence="1">Uncharacterized protein</fullName>
    </submittedName>
</protein>
<organism evidence="1 2">
    <name type="scientific">Actinopolymorpha pittospori</name>
    <dbReference type="NCBI Taxonomy" id="648752"/>
    <lineage>
        <taxon>Bacteria</taxon>
        <taxon>Bacillati</taxon>
        <taxon>Actinomycetota</taxon>
        <taxon>Actinomycetes</taxon>
        <taxon>Propionibacteriales</taxon>
        <taxon>Actinopolymorphaceae</taxon>
        <taxon>Actinopolymorpha</taxon>
    </lineage>
</organism>
<name>A0A927MW62_9ACTN</name>
<reference evidence="1" key="1">
    <citation type="submission" date="2020-10" db="EMBL/GenBank/DDBJ databases">
        <title>Sequencing the genomes of 1000 actinobacteria strains.</title>
        <authorList>
            <person name="Klenk H.-P."/>
        </authorList>
    </citation>
    <scope>NUCLEOTIDE SEQUENCE</scope>
    <source>
        <strain evidence="1">DSM 45354</strain>
    </source>
</reference>
<dbReference type="AlphaFoldDB" id="A0A927MW62"/>
<dbReference type="Proteomes" id="UP000638648">
    <property type="component" value="Unassembled WGS sequence"/>
</dbReference>
<proteinExistence type="predicted"/>
<evidence type="ECO:0000313" key="1">
    <source>
        <dbReference type="EMBL" id="MBE1608016.1"/>
    </source>
</evidence>
<sequence>MAMTVVLTTYAGGIPQASETYPQANHFNVSDGHLTLFDSKASGKVMGAYPPGHWLRVSRDEEAKLSKV</sequence>
<keyword evidence="2" id="KW-1185">Reference proteome</keyword>
<dbReference type="RefSeq" id="WP_192751873.1">
    <property type="nucleotide sequence ID" value="NZ_BAABJL010000040.1"/>
</dbReference>
<dbReference type="EMBL" id="JADBEM010000001">
    <property type="protein sequence ID" value="MBE1608016.1"/>
    <property type="molecule type" value="Genomic_DNA"/>
</dbReference>